<evidence type="ECO:0000313" key="16">
    <source>
        <dbReference type="EMBL" id="KAK7411771.1"/>
    </source>
</evidence>
<feature type="domain" description="NAF" evidence="15">
    <location>
        <begin position="312"/>
        <end position="336"/>
    </location>
</feature>
<name>A0AAN9T072_PSOTE</name>
<organism evidence="16 17">
    <name type="scientific">Psophocarpus tetragonolobus</name>
    <name type="common">Winged bean</name>
    <name type="synonym">Dolichos tetragonolobus</name>
    <dbReference type="NCBI Taxonomy" id="3891"/>
    <lineage>
        <taxon>Eukaryota</taxon>
        <taxon>Viridiplantae</taxon>
        <taxon>Streptophyta</taxon>
        <taxon>Embryophyta</taxon>
        <taxon>Tracheophyta</taxon>
        <taxon>Spermatophyta</taxon>
        <taxon>Magnoliopsida</taxon>
        <taxon>eudicotyledons</taxon>
        <taxon>Gunneridae</taxon>
        <taxon>Pentapetalae</taxon>
        <taxon>rosids</taxon>
        <taxon>fabids</taxon>
        <taxon>Fabales</taxon>
        <taxon>Fabaceae</taxon>
        <taxon>Papilionoideae</taxon>
        <taxon>50 kb inversion clade</taxon>
        <taxon>NPAAA clade</taxon>
        <taxon>indigoferoid/millettioid clade</taxon>
        <taxon>Phaseoleae</taxon>
        <taxon>Psophocarpus</taxon>
    </lineage>
</organism>
<accession>A0AAN9T072</accession>
<gene>
    <name evidence="16" type="ORF">VNO78_03209</name>
</gene>
<dbReference type="InterPro" id="IPR008271">
    <property type="entry name" value="Ser/Thr_kinase_AS"/>
</dbReference>
<dbReference type="EC" id="2.7.11.1" evidence="3"/>
<feature type="binding site" evidence="12">
    <location>
        <position position="48"/>
    </location>
    <ligand>
        <name>ATP</name>
        <dbReference type="ChEBI" id="CHEBI:30616"/>
    </ligand>
</feature>
<dbReference type="AlphaFoldDB" id="A0AAN9T072"/>
<dbReference type="SMART" id="SM00220">
    <property type="entry name" value="S_TKc"/>
    <property type="match status" value="1"/>
</dbReference>
<dbReference type="FunFam" id="1.10.510.10:FF:000279">
    <property type="entry name" value="Non-specific serine/threonine protein kinase"/>
    <property type="match status" value="1"/>
</dbReference>
<comment type="function">
    <text evidence="11">CIPK serine-threonine protein kinases interact with CBL proteins. Binding of a CBL protein to the regulatory NAF domain of CIPK protein lead to the activation of the kinase in a calcium-dependent manner.</text>
</comment>
<dbReference type="FunFam" id="3.30.310.80:FF:000015">
    <property type="entry name" value="Non-specific serine/threonine protein kinase"/>
    <property type="match status" value="1"/>
</dbReference>
<dbReference type="PROSITE" id="PS00108">
    <property type="entry name" value="PROTEIN_KINASE_ST"/>
    <property type="match status" value="1"/>
</dbReference>
<evidence type="ECO:0000256" key="8">
    <source>
        <dbReference type="ARBA" id="ARBA00022840"/>
    </source>
</evidence>
<evidence type="ECO:0000256" key="13">
    <source>
        <dbReference type="RuleBase" id="RU000304"/>
    </source>
</evidence>
<dbReference type="InterPro" id="IPR004041">
    <property type="entry name" value="NAF_dom"/>
</dbReference>
<keyword evidence="6 12" id="KW-0547">Nucleotide-binding</keyword>
<dbReference type="SUPFAM" id="SSF56112">
    <property type="entry name" value="Protein kinase-like (PK-like)"/>
    <property type="match status" value="1"/>
</dbReference>
<comment type="cofactor">
    <cofactor evidence="1">
        <name>Mn(2+)</name>
        <dbReference type="ChEBI" id="CHEBI:29035"/>
    </cofactor>
</comment>
<keyword evidence="8 12" id="KW-0067">ATP-binding</keyword>
<comment type="catalytic activity">
    <reaction evidence="9">
        <text>L-threonyl-[protein] + ATP = O-phospho-L-threonyl-[protein] + ADP + H(+)</text>
        <dbReference type="Rhea" id="RHEA:46608"/>
        <dbReference type="Rhea" id="RHEA-COMP:11060"/>
        <dbReference type="Rhea" id="RHEA-COMP:11605"/>
        <dbReference type="ChEBI" id="CHEBI:15378"/>
        <dbReference type="ChEBI" id="CHEBI:30013"/>
        <dbReference type="ChEBI" id="CHEBI:30616"/>
        <dbReference type="ChEBI" id="CHEBI:61977"/>
        <dbReference type="ChEBI" id="CHEBI:456216"/>
        <dbReference type="EC" id="2.7.11.1"/>
    </reaction>
</comment>
<dbReference type="PROSITE" id="PS00107">
    <property type="entry name" value="PROTEIN_KINASE_ATP"/>
    <property type="match status" value="1"/>
</dbReference>
<dbReference type="InterPro" id="IPR000719">
    <property type="entry name" value="Prot_kinase_dom"/>
</dbReference>
<dbReference type="GO" id="GO:0007165">
    <property type="term" value="P:signal transduction"/>
    <property type="evidence" value="ECO:0007669"/>
    <property type="project" value="InterPro"/>
</dbReference>
<evidence type="ECO:0000259" key="14">
    <source>
        <dbReference type="PROSITE" id="PS50011"/>
    </source>
</evidence>
<dbReference type="Gene3D" id="3.30.310.80">
    <property type="entry name" value="Kinase associated domain 1, KA1"/>
    <property type="match status" value="1"/>
</dbReference>
<dbReference type="Pfam" id="PF03822">
    <property type="entry name" value="NAF"/>
    <property type="match status" value="1"/>
</dbReference>
<evidence type="ECO:0000256" key="2">
    <source>
        <dbReference type="ARBA" id="ARBA00006234"/>
    </source>
</evidence>
<comment type="catalytic activity">
    <reaction evidence="10">
        <text>L-seryl-[protein] + ATP = O-phospho-L-seryl-[protein] + ADP + H(+)</text>
        <dbReference type="Rhea" id="RHEA:17989"/>
        <dbReference type="Rhea" id="RHEA-COMP:9863"/>
        <dbReference type="Rhea" id="RHEA-COMP:11604"/>
        <dbReference type="ChEBI" id="CHEBI:15378"/>
        <dbReference type="ChEBI" id="CHEBI:29999"/>
        <dbReference type="ChEBI" id="CHEBI:30616"/>
        <dbReference type="ChEBI" id="CHEBI:83421"/>
        <dbReference type="ChEBI" id="CHEBI:456216"/>
        <dbReference type="EC" id="2.7.11.1"/>
    </reaction>
</comment>
<dbReference type="EMBL" id="JAYMYS010000001">
    <property type="protein sequence ID" value="KAK7411771.1"/>
    <property type="molecule type" value="Genomic_DNA"/>
</dbReference>
<evidence type="ECO:0000256" key="4">
    <source>
        <dbReference type="ARBA" id="ARBA00022527"/>
    </source>
</evidence>
<feature type="domain" description="Protein kinase" evidence="14">
    <location>
        <begin position="19"/>
        <end position="274"/>
    </location>
</feature>
<dbReference type="GO" id="GO:0005524">
    <property type="term" value="F:ATP binding"/>
    <property type="evidence" value="ECO:0007669"/>
    <property type="project" value="UniProtKB-UniRule"/>
</dbReference>
<evidence type="ECO:0000256" key="5">
    <source>
        <dbReference type="ARBA" id="ARBA00022679"/>
    </source>
</evidence>
<sequence>MVILNLGRKEGQGTKLGKYELGKTLGEGNFGKVKLARDTLSGKLFAVKILDKNKIIDLNNTDQIKREISTLKLLKHPNVVRLYEVLASKTKIYMVLEYVNGGELFDKISSKGKLKEAEGRRIFQQLIDCVSYCHNKGVFHRDLKLENVLVDAKGNIKISDFNLSALPKHFREDGLLHTTCGSPNYVAPEILANKGYDGATSDIWSCGVILYVILTGYLPFDDRNLAVLYQKIFRGEPQMPRWLSPGAQNMIKRMLDPNPKTRITMAMIKEDEWFKEGYTPANLEDEEENVYIDDEAFAIHDEAPESDQGSPRSATLINAFQLIGMSSCLDLSGLFEQEDVSERKIRFTSIYSPKDLVERIEDIVTKMGFRVQKKNRMLKVIQEIKAQTSLDSFSVTAEVFEISPSLYVVELSKSSGDASVYRQLCKKLINDLGVDPKQQLGSSEQIGLSENNLDAR</sequence>
<dbReference type="CDD" id="cd12195">
    <property type="entry name" value="CIPK_C"/>
    <property type="match status" value="1"/>
</dbReference>
<comment type="caution">
    <text evidence="16">The sequence shown here is derived from an EMBL/GenBank/DDBJ whole genome shotgun (WGS) entry which is preliminary data.</text>
</comment>
<keyword evidence="17" id="KW-1185">Reference proteome</keyword>
<dbReference type="Gene3D" id="1.10.510.10">
    <property type="entry name" value="Transferase(Phosphotransferase) domain 1"/>
    <property type="match status" value="1"/>
</dbReference>
<dbReference type="PANTHER" id="PTHR43895:SF65">
    <property type="entry name" value="CBL-INTERACTING PROTEIN KINASE 21"/>
    <property type="match status" value="1"/>
</dbReference>
<dbReference type="PANTHER" id="PTHR43895">
    <property type="entry name" value="CALCIUM/CALMODULIN-DEPENDENT PROTEIN KINASE KINASE-RELATED"/>
    <property type="match status" value="1"/>
</dbReference>
<evidence type="ECO:0000259" key="15">
    <source>
        <dbReference type="PROSITE" id="PS50816"/>
    </source>
</evidence>
<dbReference type="InterPro" id="IPR017441">
    <property type="entry name" value="Protein_kinase_ATP_BS"/>
</dbReference>
<reference evidence="16 17" key="1">
    <citation type="submission" date="2024-01" db="EMBL/GenBank/DDBJ databases">
        <title>The genomes of 5 underutilized Papilionoideae crops provide insights into root nodulation and disease resistanc.</title>
        <authorList>
            <person name="Jiang F."/>
        </authorList>
    </citation>
    <scope>NUCLEOTIDE SEQUENCE [LARGE SCALE GENOMIC DNA]</scope>
    <source>
        <strain evidence="16">DUOXIRENSHENG_FW03</strain>
        <tissue evidence="16">Leaves</tissue>
    </source>
</reference>
<keyword evidence="7" id="KW-0418">Kinase</keyword>
<comment type="similarity">
    <text evidence="2">Belongs to the protein kinase superfamily. CAMK Ser/Thr protein kinase family. SNF1 subfamily.</text>
</comment>
<evidence type="ECO:0000256" key="10">
    <source>
        <dbReference type="ARBA" id="ARBA00048679"/>
    </source>
</evidence>
<dbReference type="FunFam" id="3.30.200.20:FF:000096">
    <property type="entry name" value="Non-specific serine/threonine protein kinase"/>
    <property type="match status" value="1"/>
</dbReference>
<evidence type="ECO:0000256" key="6">
    <source>
        <dbReference type="ARBA" id="ARBA00022741"/>
    </source>
</evidence>
<dbReference type="Proteomes" id="UP001386955">
    <property type="component" value="Unassembled WGS sequence"/>
</dbReference>
<dbReference type="Pfam" id="PF00069">
    <property type="entry name" value="Pkinase"/>
    <property type="match status" value="1"/>
</dbReference>
<protein>
    <recommendedName>
        <fullName evidence="3">non-specific serine/threonine protein kinase</fullName>
        <ecNumber evidence="3">2.7.11.1</ecNumber>
    </recommendedName>
</protein>
<evidence type="ECO:0000256" key="12">
    <source>
        <dbReference type="PROSITE-ProRule" id="PRU10141"/>
    </source>
</evidence>
<dbReference type="PROSITE" id="PS50011">
    <property type="entry name" value="PROTEIN_KINASE_DOM"/>
    <property type="match status" value="1"/>
</dbReference>
<evidence type="ECO:0000313" key="17">
    <source>
        <dbReference type="Proteomes" id="UP001386955"/>
    </source>
</evidence>
<dbReference type="InterPro" id="IPR011009">
    <property type="entry name" value="Kinase-like_dom_sf"/>
</dbReference>
<evidence type="ECO:0000256" key="11">
    <source>
        <dbReference type="ARBA" id="ARBA00058225"/>
    </source>
</evidence>
<evidence type="ECO:0000256" key="7">
    <source>
        <dbReference type="ARBA" id="ARBA00022777"/>
    </source>
</evidence>
<dbReference type="InterPro" id="IPR018451">
    <property type="entry name" value="NAF/FISL_domain"/>
</dbReference>
<keyword evidence="4 13" id="KW-0723">Serine/threonine-protein kinase</keyword>
<evidence type="ECO:0000256" key="1">
    <source>
        <dbReference type="ARBA" id="ARBA00001936"/>
    </source>
</evidence>
<proteinExistence type="inferred from homology"/>
<dbReference type="GO" id="GO:0004674">
    <property type="term" value="F:protein serine/threonine kinase activity"/>
    <property type="evidence" value="ECO:0007669"/>
    <property type="project" value="UniProtKB-KW"/>
</dbReference>
<evidence type="ECO:0000256" key="3">
    <source>
        <dbReference type="ARBA" id="ARBA00012513"/>
    </source>
</evidence>
<evidence type="ECO:0000256" key="9">
    <source>
        <dbReference type="ARBA" id="ARBA00047899"/>
    </source>
</evidence>
<dbReference type="PROSITE" id="PS50816">
    <property type="entry name" value="NAF"/>
    <property type="match status" value="1"/>
</dbReference>
<keyword evidence="5" id="KW-0808">Transferase</keyword>